<keyword evidence="5" id="KW-1185">Reference proteome</keyword>
<dbReference type="Pfam" id="PF12819">
    <property type="entry name" value="Malectin_like"/>
    <property type="match status" value="1"/>
</dbReference>
<evidence type="ECO:0000313" key="5">
    <source>
        <dbReference type="Proteomes" id="UP001318860"/>
    </source>
</evidence>
<evidence type="ECO:0000259" key="3">
    <source>
        <dbReference type="Pfam" id="PF12819"/>
    </source>
</evidence>
<reference evidence="4 5" key="1">
    <citation type="journal article" date="2021" name="Comput. Struct. Biotechnol. J.">
        <title>De novo genome assembly of the potent medicinal plant Rehmannia glutinosa using nanopore technology.</title>
        <authorList>
            <person name="Ma L."/>
            <person name="Dong C."/>
            <person name="Song C."/>
            <person name="Wang X."/>
            <person name="Zheng X."/>
            <person name="Niu Y."/>
            <person name="Chen S."/>
            <person name="Feng W."/>
        </authorList>
    </citation>
    <scope>NUCLEOTIDE SEQUENCE [LARGE SCALE GENOMIC DNA]</scope>
    <source>
        <strain evidence="4">DH-2019</strain>
    </source>
</reference>
<comment type="caution">
    <text evidence="4">The sequence shown here is derived from an EMBL/GenBank/DDBJ whole genome shotgun (WGS) entry which is preliminary data.</text>
</comment>
<accession>A0ABR0VKJ3</accession>
<sequence>MSTGIFLLWLVSIPLAILANPLPRGYLLSCGSSGDVKEGLLNYIPDDDYIKAGKKITLNRTDILPRLQTLRFFPNAGAKKYCYGFPVIKEGKYLVKTIYFYGGFDGGNEPPVFDQIIDGTKWSIVNTTEDYASGGSSYYEAIVVAQNKILSVCLARNQHTVAGSSPFISSLEVYHLDDSVYNSTDFEKTFLVNVARDSFGSPGDIISFPDDSFNRYWQPFTDNNPFVSSQSNVTPTTFWNIPPQSAFASALTTSRGKNLTLNWPPFSLSSGLYYIALYFQDNRHQSPYSWRVFDVYVNGAKFFQDLNVTASGQSVVGTEWPLTGTTQISMVPSHDTRVGPLINAGEVFQILPVGGKTVTRDVAAIEELRKEIANPPEDWAGDPCMPRDNAWDGVSCSSDNPFRILSLNLTGFGLVGPLPQSLTNLTAVKNLFLQNNKLNGSIPESLTKKEGLNIRPPIVSFPVLSRSSTAFRCRAAAADNTFPRSLFNFAAAADAVGIRIGNGSSDNIGSGIASSNDSKNTKIHAKERWSRDRESYLTDDDDALPLPMTYPNSSPVSPEEIDARLKCDPITQDCKPMVYEWTGKCRSCQGSGLVSYYNKRGKETICKCIPCQGIGYVQKITARKDIDVMEDLDNGKPP</sequence>
<dbReference type="PANTHER" id="PTHR45631:SF45">
    <property type="entry name" value="LEUCINE-RICH REPEAT (LRR) FAMILY PROTEIN"/>
    <property type="match status" value="1"/>
</dbReference>
<evidence type="ECO:0000313" key="4">
    <source>
        <dbReference type="EMBL" id="KAK6135714.1"/>
    </source>
</evidence>
<name>A0ABR0VKJ3_REHGL</name>
<dbReference type="SUPFAM" id="SSF52058">
    <property type="entry name" value="L domain-like"/>
    <property type="match status" value="1"/>
</dbReference>
<dbReference type="InterPro" id="IPR024788">
    <property type="entry name" value="Malectin-like_Carb-bd_dom"/>
</dbReference>
<comment type="subcellular location">
    <subcellularLocation>
        <location evidence="1">Membrane</location>
        <topology evidence="1">Single-pass membrane protein</topology>
    </subcellularLocation>
</comment>
<dbReference type="Proteomes" id="UP001318860">
    <property type="component" value="Unassembled WGS sequence"/>
</dbReference>
<dbReference type="Gene3D" id="2.60.120.430">
    <property type="entry name" value="Galactose-binding lectin"/>
    <property type="match status" value="1"/>
</dbReference>
<dbReference type="Gene3D" id="3.80.10.10">
    <property type="entry name" value="Ribonuclease Inhibitor"/>
    <property type="match status" value="1"/>
</dbReference>
<feature type="domain" description="Malectin-like" evidence="3">
    <location>
        <begin position="28"/>
        <end position="350"/>
    </location>
</feature>
<protein>
    <recommendedName>
        <fullName evidence="3">Malectin-like domain-containing protein</fullName>
    </recommendedName>
</protein>
<organism evidence="4 5">
    <name type="scientific">Rehmannia glutinosa</name>
    <name type="common">Chinese foxglove</name>
    <dbReference type="NCBI Taxonomy" id="99300"/>
    <lineage>
        <taxon>Eukaryota</taxon>
        <taxon>Viridiplantae</taxon>
        <taxon>Streptophyta</taxon>
        <taxon>Embryophyta</taxon>
        <taxon>Tracheophyta</taxon>
        <taxon>Spermatophyta</taxon>
        <taxon>Magnoliopsida</taxon>
        <taxon>eudicotyledons</taxon>
        <taxon>Gunneridae</taxon>
        <taxon>Pentapetalae</taxon>
        <taxon>asterids</taxon>
        <taxon>lamiids</taxon>
        <taxon>Lamiales</taxon>
        <taxon>Orobanchaceae</taxon>
        <taxon>Rehmannieae</taxon>
        <taxon>Rehmannia</taxon>
    </lineage>
</organism>
<feature type="signal peptide" evidence="2">
    <location>
        <begin position="1"/>
        <end position="19"/>
    </location>
</feature>
<evidence type="ECO:0000256" key="1">
    <source>
        <dbReference type="ARBA" id="ARBA00004167"/>
    </source>
</evidence>
<dbReference type="InterPro" id="IPR032675">
    <property type="entry name" value="LRR_dom_sf"/>
</dbReference>
<dbReference type="EMBL" id="JABTTQ020001077">
    <property type="protein sequence ID" value="KAK6135714.1"/>
    <property type="molecule type" value="Genomic_DNA"/>
</dbReference>
<gene>
    <name evidence="4" type="ORF">DH2020_030553</name>
</gene>
<dbReference type="PANTHER" id="PTHR45631">
    <property type="entry name" value="OS07G0107800 PROTEIN-RELATED"/>
    <property type="match status" value="1"/>
</dbReference>
<keyword evidence="2" id="KW-0732">Signal</keyword>
<evidence type="ECO:0000256" key="2">
    <source>
        <dbReference type="SAM" id="SignalP"/>
    </source>
</evidence>
<proteinExistence type="predicted"/>
<feature type="chain" id="PRO_5045516771" description="Malectin-like domain-containing protein" evidence="2">
    <location>
        <begin position="20"/>
        <end position="638"/>
    </location>
</feature>